<dbReference type="GO" id="GO:0000500">
    <property type="term" value="C:RNA polymerase I upstream activating factor complex"/>
    <property type="evidence" value="ECO:0007669"/>
    <property type="project" value="InterPro"/>
</dbReference>
<dbReference type="AlphaFoldDB" id="A0A9W7DDD1"/>
<protein>
    <submittedName>
        <fullName evidence="2">Unnamed protein product</fullName>
    </submittedName>
</protein>
<accession>A0A9W7DDD1</accession>
<dbReference type="InterPro" id="IPR039601">
    <property type="entry name" value="Rrn5"/>
</dbReference>
<dbReference type="GO" id="GO:0001181">
    <property type="term" value="F:RNA polymerase I general transcription initiation factor activity"/>
    <property type="evidence" value="ECO:0007669"/>
    <property type="project" value="TreeGrafter"/>
</dbReference>
<dbReference type="OrthoDB" id="2240312at2759"/>
<evidence type="ECO:0000256" key="1">
    <source>
        <dbReference type="SAM" id="MobiDB-lite"/>
    </source>
</evidence>
<dbReference type="PANTHER" id="PTHR28079">
    <property type="entry name" value="RNA POLYMERASE I-SPECIFIC TRANSCRIPTION INITIATION FACTOR RRN5"/>
    <property type="match status" value="1"/>
</dbReference>
<proteinExistence type="predicted"/>
<dbReference type="InterPro" id="IPR009057">
    <property type="entry name" value="Homeodomain-like_sf"/>
</dbReference>
<feature type="compositionally biased region" description="Acidic residues" evidence="1">
    <location>
        <begin position="97"/>
        <end position="106"/>
    </location>
</feature>
<feature type="compositionally biased region" description="Polar residues" evidence="1">
    <location>
        <begin position="107"/>
        <end position="117"/>
    </location>
</feature>
<name>A0A9W7DDD1_AMBMO</name>
<dbReference type="SUPFAM" id="SSF46689">
    <property type="entry name" value="Homeodomain-like"/>
    <property type="match status" value="1"/>
</dbReference>
<dbReference type="PANTHER" id="PTHR28079:SF1">
    <property type="entry name" value="RNA POLYMERASE I-SPECIFIC TRANSCRIPTION INITIATION FACTOR RRN5"/>
    <property type="match status" value="1"/>
</dbReference>
<comment type="caution">
    <text evidence="2">The sequence shown here is derived from an EMBL/GenBank/DDBJ whole genome shotgun (WGS) entry which is preliminary data.</text>
</comment>
<dbReference type="Gene3D" id="1.10.10.60">
    <property type="entry name" value="Homeodomain-like"/>
    <property type="match status" value="1"/>
</dbReference>
<organism evidence="2 3">
    <name type="scientific">Ambrosiozyma monospora</name>
    <name type="common">Yeast</name>
    <name type="synonym">Endomycopsis monosporus</name>
    <dbReference type="NCBI Taxonomy" id="43982"/>
    <lineage>
        <taxon>Eukaryota</taxon>
        <taxon>Fungi</taxon>
        <taxon>Dikarya</taxon>
        <taxon>Ascomycota</taxon>
        <taxon>Saccharomycotina</taxon>
        <taxon>Pichiomycetes</taxon>
        <taxon>Pichiales</taxon>
        <taxon>Pichiaceae</taxon>
        <taxon>Ambrosiozyma</taxon>
    </lineage>
</organism>
<dbReference type="GO" id="GO:0000182">
    <property type="term" value="F:rDNA binding"/>
    <property type="evidence" value="ECO:0007669"/>
    <property type="project" value="TreeGrafter"/>
</dbReference>
<reference evidence="2" key="1">
    <citation type="submission" date="2023-04" db="EMBL/GenBank/DDBJ databases">
        <title>Ambrosiozyma monospora NBRC 1965.</title>
        <authorList>
            <person name="Ichikawa N."/>
            <person name="Sato H."/>
            <person name="Tonouchi N."/>
        </authorList>
    </citation>
    <scope>NUCLEOTIDE SEQUENCE</scope>
    <source>
        <strain evidence="2">NBRC 1965</strain>
    </source>
</reference>
<evidence type="ECO:0000313" key="3">
    <source>
        <dbReference type="Proteomes" id="UP001165063"/>
    </source>
</evidence>
<dbReference type="GO" id="GO:0042790">
    <property type="term" value="P:nucleolar large rRNA transcription by RNA polymerase I"/>
    <property type="evidence" value="ECO:0007669"/>
    <property type="project" value="InterPro"/>
</dbReference>
<sequence length="528" mass="62504">MQVCIRIWEIIFCITSKHMTKKRPISEAFVDEHDDYSSDFEDEEEIRHLEQQEHTLQEDNVTRKHQHDHEYTKNKEEEGQCREGLHDEGKHDGKPSDDDDLSDEEQVQNGQHTSNGEFEQDPITGLPITRTQKELDKALNQKIEFIHMPKQRKPRLSFSDTEHQSYLRGHQKLESETRKKYFASERYRPLANPEMFTGNRNYYLFYEKEEREFMKLETRNMYPLLMGSHLVDKRDRYREKHDFTTEDDKIPSESSTFWSVSEKNLFFESLARFSIHRVDLIKEQLKDKSVSEIMAYYNLLKMETTRYKSNPKKRQKLVSMSQIPISYEMSEEFVQFEESQAMLMQRCDTHFYNRRGRSERKLNFDNEELIDFEKLSDMLKISNMMLPGKLDYGENINEDNIEFSEQSKVNALQFPLETKIILTNLAVNFTKRLILNSVLKSVSEKGLKRSDSKSNNFYQTTISAQHIGSAIQQLDEQNFHTKPIWCRISDQLIKSKTQVIDEDGSEVKVSKLTVKLKTPLFQAWSKAL</sequence>
<dbReference type="Proteomes" id="UP001165063">
    <property type="component" value="Unassembled WGS sequence"/>
</dbReference>
<feature type="compositionally biased region" description="Basic and acidic residues" evidence="1">
    <location>
        <begin position="53"/>
        <end position="96"/>
    </location>
</feature>
<gene>
    <name evidence="2" type="ORF">Amon01_000159700</name>
</gene>
<evidence type="ECO:0000313" key="2">
    <source>
        <dbReference type="EMBL" id="GMG20928.1"/>
    </source>
</evidence>
<feature type="region of interest" description="Disordered" evidence="1">
    <location>
        <begin position="53"/>
        <end position="124"/>
    </location>
</feature>
<keyword evidence="3" id="KW-1185">Reference proteome</keyword>
<dbReference type="EMBL" id="BSXU01000509">
    <property type="protein sequence ID" value="GMG20928.1"/>
    <property type="molecule type" value="Genomic_DNA"/>
</dbReference>
<dbReference type="GO" id="GO:0006361">
    <property type="term" value="P:transcription initiation at RNA polymerase I promoter"/>
    <property type="evidence" value="ECO:0007669"/>
    <property type="project" value="TreeGrafter"/>
</dbReference>